<dbReference type="AlphaFoldDB" id="A0A4C1U0I6"/>
<name>A0A4C1U0I6_EUMVA</name>
<accession>A0A4C1U0I6</accession>
<dbReference type="EMBL" id="BGZK01000109">
    <property type="protein sequence ID" value="GBP19564.1"/>
    <property type="molecule type" value="Genomic_DNA"/>
</dbReference>
<protein>
    <submittedName>
        <fullName evidence="1">Uncharacterized protein</fullName>
    </submittedName>
</protein>
<comment type="caution">
    <text evidence="1">The sequence shown here is derived from an EMBL/GenBank/DDBJ whole genome shotgun (WGS) entry which is preliminary data.</text>
</comment>
<gene>
    <name evidence="1" type="ORF">EVAR_102112_1</name>
</gene>
<reference evidence="1 2" key="1">
    <citation type="journal article" date="2019" name="Commun. Biol.">
        <title>The bagworm genome reveals a unique fibroin gene that provides high tensile strength.</title>
        <authorList>
            <person name="Kono N."/>
            <person name="Nakamura H."/>
            <person name="Ohtoshi R."/>
            <person name="Tomita M."/>
            <person name="Numata K."/>
            <person name="Arakawa K."/>
        </authorList>
    </citation>
    <scope>NUCLEOTIDE SEQUENCE [LARGE SCALE GENOMIC DNA]</scope>
</reference>
<evidence type="ECO:0000313" key="1">
    <source>
        <dbReference type="EMBL" id="GBP19564.1"/>
    </source>
</evidence>
<keyword evidence="2" id="KW-1185">Reference proteome</keyword>
<proteinExistence type="predicted"/>
<dbReference type="Proteomes" id="UP000299102">
    <property type="component" value="Unassembled WGS sequence"/>
</dbReference>
<sequence length="94" mass="10183">MIVKAGYGRKKNKSRINAVEMRSLCSMFGVPQKGRCRNSDVRERRGLKEDLVTRVEKASGKTLKGAERALGAAGGAFPVSLCNLTFGAGKARRL</sequence>
<evidence type="ECO:0000313" key="2">
    <source>
        <dbReference type="Proteomes" id="UP000299102"/>
    </source>
</evidence>
<dbReference type="OrthoDB" id="425681at2759"/>
<organism evidence="1 2">
    <name type="scientific">Eumeta variegata</name>
    <name type="common">Bagworm moth</name>
    <name type="synonym">Eumeta japonica</name>
    <dbReference type="NCBI Taxonomy" id="151549"/>
    <lineage>
        <taxon>Eukaryota</taxon>
        <taxon>Metazoa</taxon>
        <taxon>Ecdysozoa</taxon>
        <taxon>Arthropoda</taxon>
        <taxon>Hexapoda</taxon>
        <taxon>Insecta</taxon>
        <taxon>Pterygota</taxon>
        <taxon>Neoptera</taxon>
        <taxon>Endopterygota</taxon>
        <taxon>Lepidoptera</taxon>
        <taxon>Glossata</taxon>
        <taxon>Ditrysia</taxon>
        <taxon>Tineoidea</taxon>
        <taxon>Psychidae</taxon>
        <taxon>Oiketicinae</taxon>
        <taxon>Eumeta</taxon>
    </lineage>
</organism>